<dbReference type="InterPro" id="IPR003594">
    <property type="entry name" value="HATPase_dom"/>
</dbReference>
<dbReference type="Pfam" id="PF08447">
    <property type="entry name" value="PAS_3"/>
    <property type="match status" value="2"/>
</dbReference>
<name>A0A1M5DD37_LOKAT</name>
<dbReference type="AlphaFoldDB" id="A0A1M5DD37"/>
<dbReference type="Gene3D" id="3.40.50.2300">
    <property type="match status" value="1"/>
</dbReference>
<evidence type="ECO:0000256" key="10">
    <source>
        <dbReference type="ARBA" id="ARBA00023136"/>
    </source>
</evidence>
<dbReference type="GO" id="GO:0005886">
    <property type="term" value="C:plasma membrane"/>
    <property type="evidence" value="ECO:0007669"/>
    <property type="project" value="TreeGrafter"/>
</dbReference>
<dbReference type="RefSeq" id="WP_072858311.1">
    <property type="nucleotide sequence ID" value="NZ_FQUE01000009.1"/>
</dbReference>
<dbReference type="SMART" id="SM00387">
    <property type="entry name" value="HATPase_c"/>
    <property type="match status" value="1"/>
</dbReference>
<dbReference type="InterPro" id="IPR005467">
    <property type="entry name" value="His_kinase_dom"/>
</dbReference>
<protein>
    <recommendedName>
        <fullName evidence="3">histidine kinase</fullName>
        <ecNumber evidence="3">2.7.13.3</ecNumber>
    </recommendedName>
</protein>
<dbReference type="InterPro" id="IPR013767">
    <property type="entry name" value="PAS_fold"/>
</dbReference>
<evidence type="ECO:0000256" key="5">
    <source>
        <dbReference type="ARBA" id="ARBA00022679"/>
    </source>
</evidence>
<dbReference type="PANTHER" id="PTHR43047">
    <property type="entry name" value="TWO-COMPONENT HISTIDINE PROTEIN KINASE"/>
    <property type="match status" value="1"/>
</dbReference>
<dbReference type="Gene3D" id="3.30.450.20">
    <property type="entry name" value="PAS domain"/>
    <property type="match status" value="3"/>
</dbReference>
<feature type="domain" description="Histidine kinase" evidence="11">
    <location>
        <begin position="711"/>
        <end position="930"/>
    </location>
</feature>
<dbReference type="SMART" id="SM01079">
    <property type="entry name" value="CHASE"/>
    <property type="match status" value="1"/>
</dbReference>
<evidence type="ECO:0000313" key="15">
    <source>
        <dbReference type="EMBL" id="SHF64791.1"/>
    </source>
</evidence>
<dbReference type="CDD" id="cd16922">
    <property type="entry name" value="HATPase_EvgS-ArcB-TorS-like"/>
    <property type="match status" value="1"/>
</dbReference>
<gene>
    <name evidence="15" type="ORF">SAMN05444339_109134</name>
</gene>
<dbReference type="Proteomes" id="UP000183987">
    <property type="component" value="Unassembled WGS sequence"/>
</dbReference>
<comment type="subcellular location">
    <subcellularLocation>
        <location evidence="2">Membrane</location>
    </subcellularLocation>
</comment>
<dbReference type="InterPro" id="IPR004358">
    <property type="entry name" value="Sig_transdc_His_kin-like_C"/>
</dbReference>
<dbReference type="PROSITE" id="PS50113">
    <property type="entry name" value="PAC"/>
    <property type="match status" value="1"/>
</dbReference>
<dbReference type="FunFam" id="3.30.565.10:FF:000006">
    <property type="entry name" value="Sensor histidine kinase WalK"/>
    <property type="match status" value="1"/>
</dbReference>
<reference evidence="16" key="1">
    <citation type="submission" date="2016-11" db="EMBL/GenBank/DDBJ databases">
        <authorList>
            <person name="Varghese N."/>
            <person name="Submissions S."/>
        </authorList>
    </citation>
    <scope>NUCLEOTIDE SEQUENCE [LARGE SCALE GENOMIC DNA]</scope>
    <source>
        <strain evidence="16">DSM 29326</strain>
    </source>
</reference>
<dbReference type="Gene3D" id="1.10.287.130">
    <property type="match status" value="1"/>
</dbReference>
<evidence type="ECO:0000256" key="3">
    <source>
        <dbReference type="ARBA" id="ARBA00012438"/>
    </source>
</evidence>
<dbReference type="InterPro" id="IPR036097">
    <property type="entry name" value="HisK_dim/P_sf"/>
</dbReference>
<evidence type="ECO:0000256" key="4">
    <source>
        <dbReference type="ARBA" id="ARBA00022553"/>
    </source>
</evidence>
<dbReference type="SUPFAM" id="SSF55874">
    <property type="entry name" value="ATPase domain of HSP90 chaperone/DNA topoisomerase II/histidine kinase"/>
    <property type="match status" value="1"/>
</dbReference>
<evidence type="ECO:0000256" key="2">
    <source>
        <dbReference type="ARBA" id="ARBA00004370"/>
    </source>
</evidence>
<dbReference type="PROSITE" id="PS50109">
    <property type="entry name" value="HIS_KIN"/>
    <property type="match status" value="1"/>
</dbReference>
<evidence type="ECO:0000259" key="14">
    <source>
        <dbReference type="PROSITE" id="PS50839"/>
    </source>
</evidence>
<dbReference type="SUPFAM" id="SSF47384">
    <property type="entry name" value="Homodimeric domain of signal transducing histidine kinase"/>
    <property type="match status" value="1"/>
</dbReference>
<dbReference type="InterPro" id="IPR013655">
    <property type="entry name" value="PAS_fold_3"/>
</dbReference>
<feature type="domain" description="PAC" evidence="13">
    <location>
        <begin position="527"/>
        <end position="580"/>
    </location>
</feature>
<keyword evidence="16" id="KW-1185">Reference proteome</keyword>
<evidence type="ECO:0000259" key="11">
    <source>
        <dbReference type="PROSITE" id="PS50109"/>
    </source>
</evidence>
<dbReference type="FunFam" id="1.10.287.130:FF:000001">
    <property type="entry name" value="Two-component sensor histidine kinase"/>
    <property type="match status" value="1"/>
</dbReference>
<feature type="domain" description="PAS" evidence="12">
    <location>
        <begin position="338"/>
        <end position="410"/>
    </location>
</feature>
<dbReference type="SMART" id="SM00388">
    <property type="entry name" value="HisKA"/>
    <property type="match status" value="1"/>
</dbReference>
<dbReference type="STRING" id="366533.SAMN05444339_109134"/>
<dbReference type="SUPFAM" id="SSF52172">
    <property type="entry name" value="CheY-like"/>
    <property type="match status" value="1"/>
</dbReference>
<sequence>MSANANIRVHVLIAMICLGLTGGIAIAAEVVAQRRAESAYQSIVDDSRAAMLTRIESYMLGLNGLAAFYDASDNVTAGDWASYVAALDIDRTLPGVLGLGLVQPVDGPELVDMLDSVRAAGERELVVHPETGRAEKMIVRYIEPAPSNEAARGLDISFEETRRSAAVLARDAGVAQMTGPIELVQRGGETWGALLLRPIYDITPIPETVDARKAAHLGWVYAPFFMEEALSGLSASQGDLYGVTVSDGDQIIYHSGHDDTASHYVRSEDIPVHGRTWSVTWESSPAFDGLHHSPAPYIVLVTGFCTTMLLWFYLRTLATRETEINRLVDKKTRALSDRVQQNRAVIENSVFGVIHLDADGIVQSSNAASCNLLGLNKTELKGRRLANLIKPDNPEIDSAVPQMATALRNGELRNLEMQTNVWHRSNGKSVQSVLLRDVTEEIQSQQTIRAAEERWNLALQGAEIGVFDVDLTTNTSIVSDTWRRMMEVPDDVSINAQAHFFSRVHPDDLQALQAADLAAIKGKVPRSISEFRVSTPDGKWRWLRSDAVVVQRGADGTALRLIGAQTDITALRAAEMARNQSEELLQLVIDRAPVGTAILDQNGILTRANGALSNLTGHDEKELVGSHLGSILMPEERDAILAAVVDLQGDSKRNYRGEHRICCAGDDVRWGLIKVSWAFDPAQGTEIFIVQINDITEEKRAELVKNEFIATISHELRTPLTSIKGALGLIAAKRSDEISAPSARLLEIASANTNRLIALVNDILDLEKITAGKMDFNIQRHDAAALVTEALENNRPLLLKNSLTFRVVDRSDRAEVMVDADRMAQILNNLLSNACKFAPTGSAVVVEILRSDDMVRFDVTDRGPGVPQAFRSRIFGAFSQADSSDTRQKGGTGLGLSICRQMVEKMGGQIGFESDPDVRTTFHFTCPLATAPQPEKVEVPVITTDLSRKVILHLEDDDDFAEVILYGLGDIADITKAATLTEARQRMKERSYDLILVDWVLRDGDVACLLDELVIAQPKARIVVLSSADLTICKDRIDLAMTKSRNGLPDIVANLKQEMMKTAVA</sequence>
<dbReference type="GO" id="GO:0000155">
    <property type="term" value="F:phosphorelay sensor kinase activity"/>
    <property type="evidence" value="ECO:0007669"/>
    <property type="project" value="InterPro"/>
</dbReference>
<dbReference type="InterPro" id="IPR042240">
    <property type="entry name" value="CHASE_sf"/>
</dbReference>
<dbReference type="Gene3D" id="3.30.565.10">
    <property type="entry name" value="Histidine kinase-like ATPase, C-terminal domain"/>
    <property type="match status" value="1"/>
</dbReference>
<evidence type="ECO:0000259" key="12">
    <source>
        <dbReference type="PROSITE" id="PS50112"/>
    </source>
</evidence>
<dbReference type="CDD" id="cd00130">
    <property type="entry name" value="PAS"/>
    <property type="match status" value="2"/>
</dbReference>
<evidence type="ECO:0000256" key="1">
    <source>
        <dbReference type="ARBA" id="ARBA00000085"/>
    </source>
</evidence>
<dbReference type="PRINTS" id="PR00344">
    <property type="entry name" value="BCTRLSENSOR"/>
</dbReference>
<dbReference type="InterPro" id="IPR000014">
    <property type="entry name" value="PAS"/>
</dbReference>
<dbReference type="PROSITE" id="PS50112">
    <property type="entry name" value="PAS"/>
    <property type="match status" value="2"/>
</dbReference>
<dbReference type="SMART" id="SM00086">
    <property type="entry name" value="PAC"/>
    <property type="match status" value="2"/>
</dbReference>
<dbReference type="InterPro" id="IPR006189">
    <property type="entry name" value="CHASE_dom"/>
</dbReference>
<accession>A0A1M5DD37</accession>
<evidence type="ECO:0000256" key="7">
    <source>
        <dbReference type="ARBA" id="ARBA00022777"/>
    </source>
</evidence>
<dbReference type="EMBL" id="FQUE01000009">
    <property type="protein sequence ID" value="SHF64791.1"/>
    <property type="molecule type" value="Genomic_DNA"/>
</dbReference>
<evidence type="ECO:0000313" key="16">
    <source>
        <dbReference type="Proteomes" id="UP000183987"/>
    </source>
</evidence>
<keyword evidence="10" id="KW-0472">Membrane</keyword>
<dbReference type="PANTHER" id="PTHR43047:SF72">
    <property type="entry name" value="OSMOSENSING HISTIDINE PROTEIN KINASE SLN1"/>
    <property type="match status" value="1"/>
</dbReference>
<keyword evidence="6" id="KW-0812">Transmembrane</keyword>
<dbReference type="InterPro" id="IPR035965">
    <property type="entry name" value="PAS-like_dom_sf"/>
</dbReference>
<dbReference type="Pfam" id="PF00989">
    <property type="entry name" value="PAS"/>
    <property type="match status" value="1"/>
</dbReference>
<dbReference type="InterPro" id="IPR036890">
    <property type="entry name" value="HATPase_C_sf"/>
</dbReference>
<dbReference type="GO" id="GO:0006355">
    <property type="term" value="P:regulation of DNA-templated transcription"/>
    <property type="evidence" value="ECO:0007669"/>
    <property type="project" value="InterPro"/>
</dbReference>
<dbReference type="InterPro" id="IPR011006">
    <property type="entry name" value="CheY-like_superfamily"/>
</dbReference>
<dbReference type="Pfam" id="PF03924">
    <property type="entry name" value="CHASE"/>
    <property type="match status" value="1"/>
</dbReference>
<dbReference type="CDD" id="cd00082">
    <property type="entry name" value="HisKA"/>
    <property type="match status" value="1"/>
</dbReference>
<proteinExistence type="predicted"/>
<evidence type="ECO:0000256" key="6">
    <source>
        <dbReference type="ARBA" id="ARBA00022692"/>
    </source>
</evidence>
<dbReference type="SMART" id="SM00091">
    <property type="entry name" value="PAS"/>
    <property type="match status" value="3"/>
</dbReference>
<evidence type="ECO:0000259" key="13">
    <source>
        <dbReference type="PROSITE" id="PS50113"/>
    </source>
</evidence>
<dbReference type="SUPFAM" id="SSF55785">
    <property type="entry name" value="PYP-like sensor domain (PAS domain)"/>
    <property type="match status" value="3"/>
</dbReference>
<dbReference type="EC" id="2.7.13.3" evidence="3"/>
<feature type="domain" description="CHASE" evidence="14">
    <location>
        <begin position="127"/>
        <end position="280"/>
    </location>
</feature>
<evidence type="ECO:0000256" key="8">
    <source>
        <dbReference type="ARBA" id="ARBA00022989"/>
    </source>
</evidence>
<keyword evidence="8" id="KW-1133">Transmembrane helix</keyword>
<dbReference type="InterPro" id="IPR000700">
    <property type="entry name" value="PAS-assoc_C"/>
</dbReference>
<dbReference type="InterPro" id="IPR003661">
    <property type="entry name" value="HisK_dim/P_dom"/>
</dbReference>
<dbReference type="Gene3D" id="3.30.450.350">
    <property type="entry name" value="CHASE domain"/>
    <property type="match status" value="1"/>
</dbReference>
<dbReference type="InterPro" id="IPR001610">
    <property type="entry name" value="PAC"/>
</dbReference>
<keyword evidence="4" id="KW-0597">Phosphoprotein</keyword>
<organism evidence="15 16">
    <name type="scientific">Loktanella atrilutea</name>
    <dbReference type="NCBI Taxonomy" id="366533"/>
    <lineage>
        <taxon>Bacteria</taxon>
        <taxon>Pseudomonadati</taxon>
        <taxon>Pseudomonadota</taxon>
        <taxon>Alphaproteobacteria</taxon>
        <taxon>Rhodobacterales</taxon>
        <taxon>Roseobacteraceae</taxon>
        <taxon>Loktanella</taxon>
    </lineage>
</organism>
<dbReference type="NCBIfam" id="TIGR00229">
    <property type="entry name" value="sensory_box"/>
    <property type="match status" value="2"/>
</dbReference>
<dbReference type="GO" id="GO:0009927">
    <property type="term" value="F:histidine phosphotransfer kinase activity"/>
    <property type="evidence" value="ECO:0007669"/>
    <property type="project" value="TreeGrafter"/>
</dbReference>
<feature type="domain" description="PAS" evidence="12">
    <location>
        <begin position="581"/>
        <end position="640"/>
    </location>
</feature>
<evidence type="ECO:0000256" key="9">
    <source>
        <dbReference type="ARBA" id="ARBA00023012"/>
    </source>
</evidence>
<dbReference type="PROSITE" id="PS50839">
    <property type="entry name" value="CHASE"/>
    <property type="match status" value="1"/>
</dbReference>
<keyword evidence="9" id="KW-0902">Two-component regulatory system</keyword>
<comment type="catalytic activity">
    <reaction evidence="1">
        <text>ATP + protein L-histidine = ADP + protein N-phospho-L-histidine.</text>
        <dbReference type="EC" id="2.7.13.3"/>
    </reaction>
</comment>
<dbReference type="OrthoDB" id="7179697at2"/>
<dbReference type="Pfam" id="PF02518">
    <property type="entry name" value="HATPase_c"/>
    <property type="match status" value="1"/>
</dbReference>
<keyword evidence="7" id="KW-0418">Kinase</keyword>
<dbReference type="Pfam" id="PF00512">
    <property type="entry name" value="HisKA"/>
    <property type="match status" value="1"/>
</dbReference>
<keyword evidence="5" id="KW-0808">Transferase</keyword>